<dbReference type="Proteomes" id="UP001057402">
    <property type="component" value="Chromosome 3"/>
</dbReference>
<name>A0ACB9RWD0_9MYRT</name>
<organism evidence="1 2">
    <name type="scientific">Melastoma candidum</name>
    <dbReference type="NCBI Taxonomy" id="119954"/>
    <lineage>
        <taxon>Eukaryota</taxon>
        <taxon>Viridiplantae</taxon>
        <taxon>Streptophyta</taxon>
        <taxon>Embryophyta</taxon>
        <taxon>Tracheophyta</taxon>
        <taxon>Spermatophyta</taxon>
        <taxon>Magnoliopsida</taxon>
        <taxon>eudicotyledons</taxon>
        <taxon>Gunneridae</taxon>
        <taxon>Pentapetalae</taxon>
        <taxon>rosids</taxon>
        <taxon>malvids</taxon>
        <taxon>Myrtales</taxon>
        <taxon>Melastomataceae</taxon>
        <taxon>Melastomatoideae</taxon>
        <taxon>Melastomateae</taxon>
        <taxon>Melastoma</taxon>
    </lineage>
</organism>
<evidence type="ECO:0000313" key="1">
    <source>
        <dbReference type="EMBL" id="KAI4383323.1"/>
    </source>
</evidence>
<gene>
    <name evidence="1" type="ORF">MLD38_009173</name>
</gene>
<evidence type="ECO:0000313" key="2">
    <source>
        <dbReference type="Proteomes" id="UP001057402"/>
    </source>
</evidence>
<reference evidence="2" key="1">
    <citation type="journal article" date="2023" name="Front. Plant Sci.">
        <title>Chromosomal-level genome assembly of Melastoma candidum provides insights into trichome evolution.</title>
        <authorList>
            <person name="Zhong Y."/>
            <person name="Wu W."/>
            <person name="Sun C."/>
            <person name="Zou P."/>
            <person name="Liu Y."/>
            <person name="Dai S."/>
            <person name="Zhou R."/>
        </authorList>
    </citation>
    <scope>NUCLEOTIDE SEQUENCE [LARGE SCALE GENOMIC DNA]</scope>
</reference>
<proteinExistence type="predicted"/>
<dbReference type="EMBL" id="CM042882">
    <property type="protein sequence ID" value="KAI4383323.1"/>
    <property type="molecule type" value="Genomic_DNA"/>
</dbReference>
<comment type="caution">
    <text evidence="1">The sequence shown here is derived from an EMBL/GenBank/DDBJ whole genome shotgun (WGS) entry which is preliminary data.</text>
</comment>
<keyword evidence="2" id="KW-1185">Reference proteome</keyword>
<protein>
    <submittedName>
        <fullName evidence="1">Uncharacterized protein</fullName>
    </submittedName>
</protein>
<accession>A0ACB9RWD0</accession>
<sequence>MQGAIELLEARRACLVEYHNEFALIKEELHASEQYLLRLDKQLAGLDVMQTNYRSLPEWRKQHQEENACHEENILCSDTLENWPTRRTQLPSRGYQKGRSRSSWEDGTKMRCSGVTTREGRVHH</sequence>